<dbReference type="Proteomes" id="UP000197138">
    <property type="component" value="Unassembled WGS sequence"/>
</dbReference>
<dbReference type="EMBL" id="MTKT01002534">
    <property type="protein sequence ID" value="OWM77686.1"/>
    <property type="molecule type" value="Genomic_DNA"/>
</dbReference>
<gene>
    <name evidence="1" type="ORF">CDL15_Pgr017086</name>
</gene>
<evidence type="ECO:0000313" key="1">
    <source>
        <dbReference type="EMBL" id="OWM77686.1"/>
    </source>
</evidence>
<evidence type="ECO:0000313" key="2">
    <source>
        <dbReference type="Proteomes" id="UP000197138"/>
    </source>
</evidence>
<comment type="caution">
    <text evidence="1">The sequence shown here is derived from an EMBL/GenBank/DDBJ whole genome shotgun (WGS) entry which is preliminary data.</text>
</comment>
<reference evidence="2" key="1">
    <citation type="journal article" date="2017" name="Plant J.">
        <title>The pomegranate (Punica granatum L.) genome and the genomics of punicalagin biosynthesis.</title>
        <authorList>
            <person name="Qin G."/>
            <person name="Xu C."/>
            <person name="Ming R."/>
            <person name="Tang H."/>
            <person name="Guyot R."/>
            <person name="Kramer E.M."/>
            <person name="Hu Y."/>
            <person name="Yi X."/>
            <person name="Qi Y."/>
            <person name="Xu X."/>
            <person name="Gao Z."/>
            <person name="Pan H."/>
            <person name="Jian J."/>
            <person name="Tian Y."/>
            <person name="Yue Z."/>
            <person name="Xu Y."/>
        </authorList>
    </citation>
    <scope>NUCLEOTIDE SEQUENCE [LARGE SCALE GENOMIC DNA]</scope>
    <source>
        <strain evidence="2">cv. Dabenzi</strain>
    </source>
</reference>
<organism evidence="1 2">
    <name type="scientific">Punica granatum</name>
    <name type="common">Pomegranate</name>
    <dbReference type="NCBI Taxonomy" id="22663"/>
    <lineage>
        <taxon>Eukaryota</taxon>
        <taxon>Viridiplantae</taxon>
        <taxon>Streptophyta</taxon>
        <taxon>Embryophyta</taxon>
        <taxon>Tracheophyta</taxon>
        <taxon>Spermatophyta</taxon>
        <taxon>Magnoliopsida</taxon>
        <taxon>eudicotyledons</taxon>
        <taxon>Gunneridae</taxon>
        <taxon>Pentapetalae</taxon>
        <taxon>rosids</taxon>
        <taxon>malvids</taxon>
        <taxon>Myrtales</taxon>
        <taxon>Lythraceae</taxon>
        <taxon>Punica</taxon>
    </lineage>
</organism>
<name>A0A218WYR4_PUNGR</name>
<sequence>MALVVGTISSKVPQSLTWMREWWSRIWKQSWQSCQDCVWSWAIIHLTIFGKVL</sequence>
<accession>A0A218WYR4</accession>
<dbReference type="AlphaFoldDB" id="A0A218WYR4"/>
<protein>
    <submittedName>
        <fullName evidence="1">Uncharacterized protein</fullName>
    </submittedName>
</protein>
<proteinExistence type="predicted"/>